<evidence type="ECO:0000313" key="2">
    <source>
        <dbReference type="EMBL" id="SEM81602.1"/>
    </source>
</evidence>
<dbReference type="EMBL" id="FOCT01000001">
    <property type="protein sequence ID" value="SEM81602.1"/>
    <property type="molecule type" value="Genomic_DNA"/>
</dbReference>
<gene>
    <name evidence="2" type="ORF">SAMN05216404_101232</name>
</gene>
<dbReference type="AlphaFoldDB" id="A0A1H8BFM2"/>
<proteinExistence type="predicted"/>
<sequence length="227" mass="26194">MANANSTPIRTPLDRLKVDEYSWGKLYRGSEAEFVAAGLIKPGWFPGKPGNPKTSVRVGMLDGEMKVLPYLAVSESVRKKYTIKIFRSGKSRFEVWVRYSEEEQDRRDLNKRIEKLYAEKKRELDEAPKTTGDFLKSGSWKIKGFMEIVHSMFREDENGFHYAPEVVEEAQELIADLVSLAENGRVCFDPIRQKYFLDYIERKFEKENPEFSAFMKTTLAVGKAALE</sequence>
<keyword evidence="1" id="KW-0175">Coiled coil</keyword>
<dbReference type="RefSeq" id="WP_074743754.1">
    <property type="nucleotide sequence ID" value="NZ_FOCT01000001.1"/>
</dbReference>
<accession>A0A1H8BFM2</accession>
<organism evidence="2 3">
    <name type="scientific">Nitrosospira multiformis</name>
    <dbReference type="NCBI Taxonomy" id="1231"/>
    <lineage>
        <taxon>Bacteria</taxon>
        <taxon>Pseudomonadati</taxon>
        <taxon>Pseudomonadota</taxon>
        <taxon>Betaproteobacteria</taxon>
        <taxon>Nitrosomonadales</taxon>
        <taxon>Nitrosomonadaceae</taxon>
        <taxon>Nitrosospira</taxon>
    </lineage>
</organism>
<feature type="coiled-coil region" evidence="1">
    <location>
        <begin position="99"/>
        <end position="126"/>
    </location>
</feature>
<evidence type="ECO:0000313" key="3">
    <source>
        <dbReference type="Proteomes" id="UP000183898"/>
    </source>
</evidence>
<protein>
    <submittedName>
        <fullName evidence="2">Uncharacterized protein</fullName>
    </submittedName>
</protein>
<name>A0A1H8BFM2_9PROT</name>
<dbReference type="Proteomes" id="UP000183898">
    <property type="component" value="Unassembled WGS sequence"/>
</dbReference>
<reference evidence="2 3" key="1">
    <citation type="submission" date="2016-10" db="EMBL/GenBank/DDBJ databases">
        <authorList>
            <person name="de Groot N.N."/>
        </authorList>
    </citation>
    <scope>NUCLEOTIDE SEQUENCE [LARGE SCALE GENOMIC DNA]</scope>
    <source>
        <strain evidence="2 3">Nl18</strain>
    </source>
</reference>
<evidence type="ECO:0000256" key="1">
    <source>
        <dbReference type="SAM" id="Coils"/>
    </source>
</evidence>